<sequence>MAYFFILTLLKVQRSHRSNTKLLSHRHRAKKLSQCGVVIRLDEQMENVIRRTVHCKMDFHAQLLTMLRDCRHEFLHSSSDFLVIHRTLISTVSGGDVE</sequence>
<dbReference type="EMBL" id="LSUQ01000008">
    <property type="protein sequence ID" value="OAG94578.1"/>
    <property type="molecule type" value="Genomic_DNA"/>
</dbReference>
<reference evidence="1 2" key="1">
    <citation type="submission" date="2016-02" db="EMBL/GenBank/DDBJ databases">
        <title>Draft genome sequence of Acidibacillus ferrooxidans SLC66.</title>
        <authorList>
            <person name="Oliveira G."/>
            <person name="Nancucheo I."/>
            <person name="Dall'Agnol H."/>
            <person name="Johnson B."/>
            <person name="Oliveira R."/>
            <person name="Nunes G.L."/>
            <person name="Tzotzos G."/>
            <person name="Orellana S.C."/>
            <person name="Salim A.C."/>
            <person name="Araujo F.M."/>
        </authorList>
    </citation>
    <scope>NUCLEOTIDE SEQUENCE [LARGE SCALE GENOMIC DNA]</scope>
    <source>
        <strain evidence="1 2">SLC66</strain>
    </source>
</reference>
<name>A0A853KE10_9BACL</name>
<accession>A0A853KE10</accession>
<dbReference type="Proteomes" id="UP000077421">
    <property type="component" value="Unassembled WGS sequence"/>
</dbReference>
<protein>
    <submittedName>
        <fullName evidence="1">Uncharacterized protein</fullName>
    </submittedName>
</protein>
<dbReference type="AlphaFoldDB" id="A0A853KE10"/>
<gene>
    <name evidence="1" type="ORF">AYW79_04270</name>
</gene>
<evidence type="ECO:0000313" key="2">
    <source>
        <dbReference type="Proteomes" id="UP000077421"/>
    </source>
</evidence>
<comment type="caution">
    <text evidence="1">The sequence shown here is derived from an EMBL/GenBank/DDBJ whole genome shotgun (WGS) entry which is preliminary data.</text>
</comment>
<evidence type="ECO:0000313" key="1">
    <source>
        <dbReference type="EMBL" id="OAG94578.1"/>
    </source>
</evidence>
<proteinExistence type="predicted"/>
<organism evidence="1 2">
    <name type="scientific">Ferroacidibacillus organovorans</name>
    <dbReference type="NCBI Taxonomy" id="1765683"/>
    <lineage>
        <taxon>Bacteria</taxon>
        <taxon>Bacillati</taxon>
        <taxon>Bacillota</taxon>
        <taxon>Bacilli</taxon>
        <taxon>Bacillales</taxon>
        <taxon>Alicyclobacillaceae</taxon>
        <taxon>Ferroacidibacillus</taxon>
    </lineage>
</organism>